<evidence type="ECO:0000259" key="1">
    <source>
        <dbReference type="SMART" id="SM00849"/>
    </source>
</evidence>
<reference evidence="2 3" key="1">
    <citation type="submission" date="2023-04" db="EMBL/GenBank/DDBJ databases">
        <title>Halomonas strains isolated from rhizosphere soil.</title>
        <authorList>
            <person name="Xu L."/>
            <person name="Sun J.-Q."/>
        </authorList>
    </citation>
    <scope>NUCLEOTIDE SEQUENCE [LARGE SCALE GENOMIC DNA]</scope>
    <source>
        <strain evidence="2 3">LN1S58</strain>
    </source>
</reference>
<dbReference type="InterPro" id="IPR001279">
    <property type="entry name" value="Metallo-B-lactamas"/>
</dbReference>
<dbReference type="PANTHER" id="PTHR43717">
    <property type="entry name" value="ANAEROBIC NITRIC OXIDE REDUCTASE FLAVORUBREDOXIN"/>
    <property type="match status" value="1"/>
</dbReference>
<evidence type="ECO:0000313" key="3">
    <source>
        <dbReference type="Proteomes" id="UP001244242"/>
    </source>
</evidence>
<sequence>MTNNDNMAISHDAVMLEGQAAGSDWRVLPAFLPVPGLGGLAVNAFLLKGTEPVLVDTGLATLGEAFVEALEAEIDLDDLRWIWLSHTDADHIGNLARILERAPRARVVTNFLGMGKMGMLGHDLSRVQLLAPGARLELGDRSLVPLRPPYYDAPETLGFFDTRSGTCFAADSFGALLPDTATPLEGVDGDALRDGLVAWSSIDAPWLATADREALGRTLSSLRRLEPTTLLSGHLPVACQGVERLTALVHDAWCAGPSSGIAPDSLEAVAAEHGLGSRGPVMPSSI</sequence>
<comment type="caution">
    <text evidence="2">The sequence shown here is derived from an EMBL/GenBank/DDBJ whole genome shotgun (WGS) entry which is preliminary data.</text>
</comment>
<dbReference type="RefSeq" id="WP_282721549.1">
    <property type="nucleotide sequence ID" value="NZ_JASCQO010000035.1"/>
</dbReference>
<accession>A0ABT6VM41</accession>
<dbReference type="EMBL" id="JASCQO010000035">
    <property type="protein sequence ID" value="MDI5934068.1"/>
    <property type="molecule type" value="Genomic_DNA"/>
</dbReference>
<dbReference type="InterPro" id="IPR036866">
    <property type="entry name" value="RibonucZ/Hydroxyglut_hydro"/>
</dbReference>
<gene>
    <name evidence="2" type="ORF">QLQ84_09730</name>
</gene>
<protein>
    <submittedName>
        <fullName evidence="2">MBL fold metallo-hydrolase</fullName>
    </submittedName>
</protein>
<dbReference type="Pfam" id="PF00753">
    <property type="entry name" value="Lactamase_B"/>
    <property type="match status" value="1"/>
</dbReference>
<dbReference type="PANTHER" id="PTHR43717:SF1">
    <property type="entry name" value="ANAEROBIC NITRIC OXIDE REDUCTASE FLAVORUBREDOXIN"/>
    <property type="match status" value="1"/>
</dbReference>
<dbReference type="Proteomes" id="UP001244242">
    <property type="component" value="Unassembled WGS sequence"/>
</dbReference>
<evidence type="ECO:0000313" key="2">
    <source>
        <dbReference type="EMBL" id="MDI5934068.1"/>
    </source>
</evidence>
<name>A0ABT6VM41_9GAMM</name>
<dbReference type="SMART" id="SM00849">
    <property type="entry name" value="Lactamase_B"/>
    <property type="match status" value="1"/>
</dbReference>
<keyword evidence="3" id="KW-1185">Reference proteome</keyword>
<organism evidence="2 3">
    <name type="scientific">Halomonas kalidii</name>
    <dbReference type="NCBI Taxonomy" id="3043293"/>
    <lineage>
        <taxon>Bacteria</taxon>
        <taxon>Pseudomonadati</taxon>
        <taxon>Pseudomonadota</taxon>
        <taxon>Gammaproteobacteria</taxon>
        <taxon>Oceanospirillales</taxon>
        <taxon>Halomonadaceae</taxon>
        <taxon>Halomonas</taxon>
    </lineage>
</organism>
<dbReference type="SUPFAM" id="SSF56281">
    <property type="entry name" value="Metallo-hydrolase/oxidoreductase"/>
    <property type="match status" value="1"/>
</dbReference>
<proteinExistence type="predicted"/>
<feature type="domain" description="Metallo-beta-lactamase" evidence="1">
    <location>
        <begin position="41"/>
        <end position="234"/>
    </location>
</feature>
<dbReference type="Gene3D" id="3.60.15.10">
    <property type="entry name" value="Ribonuclease Z/Hydroxyacylglutathione hydrolase-like"/>
    <property type="match status" value="1"/>
</dbReference>